<dbReference type="EMBL" id="CAJMXA010000221">
    <property type="protein sequence ID" value="CAE6421648.1"/>
    <property type="molecule type" value="Genomic_DNA"/>
</dbReference>
<accession>A0A8H2XCE3</accession>
<dbReference type="Proteomes" id="UP000663853">
    <property type="component" value="Unassembled WGS sequence"/>
</dbReference>
<name>A0A8H2XCE3_9AGAM</name>
<sequence>MDTLKDVNTRVVDGKFGGNSEVQLYGTHTSGGAEKGEQALDASGADDVKAEIVMKAAYSLPGILLLNF</sequence>
<evidence type="ECO:0000313" key="2">
    <source>
        <dbReference type="Proteomes" id="UP000663853"/>
    </source>
</evidence>
<comment type="caution">
    <text evidence="1">The sequence shown here is derived from an EMBL/GenBank/DDBJ whole genome shotgun (WGS) entry which is preliminary data.</text>
</comment>
<organism evidence="1 2">
    <name type="scientific">Rhizoctonia solani</name>
    <dbReference type="NCBI Taxonomy" id="456999"/>
    <lineage>
        <taxon>Eukaryota</taxon>
        <taxon>Fungi</taxon>
        <taxon>Dikarya</taxon>
        <taxon>Basidiomycota</taxon>
        <taxon>Agaricomycotina</taxon>
        <taxon>Agaricomycetes</taxon>
        <taxon>Cantharellales</taxon>
        <taxon>Ceratobasidiaceae</taxon>
        <taxon>Rhizoctonia</taxon>
    </lineage>
</organism>
<protein>
    <submittedName>
        <fullName evidence="1">Uncharacterized protein</fullName>
    </submittedName>
</protein>
<gene>
    <name evidence="1" type="ORF">RDB_LOCUS12938</name>
</gene>
<proteinExistence type="predicted"/>
<dbReference type="AlphaFoldDB" id="A0A8H2XCE3"/>
<reference evidence="1" key="1">
    <citation type="submission" date="2021-01" db="EMBL/GenBank/DDBJ databases">
        <authorList>
            <person name="Kaushik A."/>
        </authorList>
    </citation>
    <scope>NUCLEOTIDE SEQUENCE</scope>
    <source>
        <strain evidence="1">AG6-10EEA</strain>
    </source>
</reference>
<evidence type="ECO:0000313" key="1">
    <source>
        <dbReference type="EMBL" id="CAE6421648.1"/>
    </source>
</evidence>